<dbReference type="SUPFAM" id="SSF55729">
    <property type="entry name" value="Acyl-CoA N-acyltransferases (Nat)"/>
    <property type="match status" value="1"/>
</dbReference>
<dbReference type="PANTHER" id="PTHR42791:SF2">
    <property type="entry name" value="N-ACETYLTRANSFERASE DOMAIN-CONTAINING PROTEIN"/>
    <property type="match status" value="1"/>
</dbReference>
<dbReference type="InterPro" id="IPR052523">
    <property type="entry name" value="Trichothecene_AcTrans"/>
</dbReference>
<dbReference type="PROSITE" id="PS51186">
    <property type="entry name" value="GNAT"/>
    <property type="match status" value="1"/>
</dbReference>
<dbReference type="RefSeq" id="XP_046009307.1">
    <property type="nucleotide sequence ID" value="XM_046154764.1"/>
</dbReference>
<organism evidence="3 4">
    <name type="scientific">Microdochium trichocladiopsis</name>
    <dbReference type="NCBI Taxonomy" id="1682393"/>
    <lineage>
        <taxon>Eukaryota</taxon>
        <taxon>Fungi</taxon>
        <taxon>Dikarya</taxon>
        <taxon>Ascomycota</taxon>
        <taxon>Pezizomycotina</taxon>
        <taxon>Sordariomycetes</taxon>
        <taxon>Xylariomycetidae</taxon>
        <taxon>Xylariales</taxon>
        <taxon>Microdochiaceae</taxon>
        <taxon>Microdochium</taxon>
    </lineage>
</organism>
<evidence type="ECO:0000259" key="2">
    <source>
        <dbReference type="PROSITE" id="PS51186"/>
    </source>
</evidence>
<dbReference type="Proteomes" id="UP000756346">
    <property type="component" value="Unassembled WGS sequence"/>
</dbReference>
<feature type="domain" description="N-acetyltransferase" evidence="2">
    <location>
        <begin position="193"/>
        <end position="277"/>
    </location>
</feature>
<dbReference type="CDD" id="cd04301">
    <property type="entry name" value="NAT_SF"/>
    <property type="match status" value="1"/>
</dbReference>
<feature type="region of interest" description="Disordered" evidence="1">
    <location>
        <begin position="129"/>
        <end position="169"/>
    </location>
</feature>
<dbReference type="EMBL" id="JAGTJQ010000008">
    <property type="protein sequence ID" value="KAH7026090.1"/>
    <property type="molecule type" value="Genomic_DNA"/>
</dbReference>
<feature type="compositionally biased region" description="Gly residues" evidence="1">
    <location>
        <begin position="132"/>
        <end position="142"/>
    </location>
</feature>
<dbReference type="OrthoDB" id="61113at2759"/>
<reference evidence="3" key="1">
    <citation type="journal article" date="2021" name="Nat. Commun.">
        <title>Genetic determinants of endophytism in the Arabidopsis root mycobiome.</title>
        <authorList>
            <person name="Mesny F."/>
            <person name="Miyauchi S."/>
            <person name="Thiergart T."/>
            <person name="Pickel B."/>
            <person name="Atanasova L."/>
            <person name="Karlsson M."/>
            <person name="Huettel B."/>
            <person name="Barry K.W."/>
            <person name="Haridas S."/>
            <person name="Chen C."/>
            <person name="Bauer D."/>
            <person name="Andreopoulos W."/>
            <person name="Pangilinan J."/>
            <person name="LaButti K."/>
            <person name="Riley R."/>
            <person name="Lipzen A."/>
            <person name="Clum A."/>
            <person name="Drula E."/>
            <person name="Henrissat B."/>
            <person name="Kohler A."/>
            <person name="Grigoriev I.V."/>
            <person name="Martin F.M."/>
            <person name="Hacquard S."/>
        </authorList>
    </citation>
    <scope>NUCLEOTIDE SEQUENCE</scope>
    <source>
        <strain evidence="3">MPI-CAGE-CH-0230</strain>
    </source>
</reference>
<evidence type="ECO:0000313" key="4">
    <source>
        <dbReference type="Proteomes" id="UP000756346"/>
    </source>
</evidence>
<sequence>MAAPKPGQEQNGITTTTISSSSSASSLPFPPPSHLHPSFTMLPAQPADLEPMCDVYYSAFATDPGNTFWWPPRREQMMRWLRARVTKKFADPAVRHYKIVHAETGQIAAWASTGGSGAGGGVDVSKDIVPGDGNGNGAGAGGMTASEAPTTTDEKKNEKQSSTGLDAPEGVDPAWCEDFFSALKGMHAKWEADQMLGLSLIATSPDYQRRGAAKALIAPLLAVADRKGLRTYLEATPAGRPVYGKLGFREVDSLEFDVKKITGGKVDVPCRLSIMVREPVKA</sequence>
<keyword evidence="4" id="KW-1185">Reference proteome</keyword>
<dbReference type="GO" id="GO:0016747">
    <property type="term" value="F:acyltransferase activity, transferring groups other than amino-acyl groups"/>
    <property type="evidence" value="ECO:0007669"/>
    <property type="project" value="InterPro"/>
</dbReference>
<proteinExistence type="predicted"/>
<dbReference type="AlphaFoldDB" id="A0A9P8Y058"/>
<protein>
    <submittedName>
        <fullName evidence="3">Acyl-CoA N-acyltransferase</fullName>
    </submittedName>
</protein>
<dbReference type="InterPro" id="IPR000182">
    <property type="entry name" value="GNAT_dom"/>
</dbReference>
<dbReference type="GeneID" id="70184310"/>
<evidence type="ECO:0000256" key="1">
    <source>
        <dbReference type="SAM" id="MobiDB-lite"/>
    </source>
</evidence>
<dbReference type="Pfam" id="PF13673">
    <property type="entry name" value="Acetyltransf_10"/>
    <property type="match status" value="1"/>
</dbReference>
<evidence type="ECO:0000313" key="3">
    <source>
        <dbReference type="EMBL" id="KAH7026090.1"/>
    </source>
</evidence>
<dbReference type="Gene3D" id="3.40.630.30">
    <property type="match status" value="1"/>
</dbReference>
<accession>A0A9P8Y058</accession>
<dbReference type="PANTHER" id="PTHR42791">
    <property type="entry name" value="GNAT FAMILY ACETYLTRANSFERASE"/>
    <property type="match status" value="1"/>
</dbReference>
<dbReference type="InterPro" id="IPR016181">
    <property type="entry name" value="Acyl_CoA_acyltransferase"/>
</dbReference>
<name>A0A9P8Y058_9PEZI</name>
<gene>
    <name evidence="3" type="ORF">B0I36DRAFT_329857</name>
</gene>
<feature type="compositionally biased region" description="Low complexity" evidence="1">
    <location>
        <begin position="13"/>
        <end position="27"/>
    </location>
</feature>
<feature type="region of interest" description="Disordered" evidence="1">
    <location>
        <begin position="1"/>
        <end position="32"/>
    </location>
</feature>
<comment type="caution">
    <text evidence="3">The sequence shown here is derived from an EMBL/GenBank/DDBJ whole genome shotgun (WGS) entry which is preliminary data.</text>
</comment>